<dbReference type="SUPFAM" id="SSF48371">
    <property type="entry name" value="ARM repeat"/>
    <property type="match status" value="1"/>
</dbReference>
<feature type="compositionally biased region" description="Low complexity" evidence="2">
    <location>
        <begin position="308"/>
        <end position="317"/>
    </location>
</feature>
<dbReference type="PANTHER" id="PTHR45920">
    <property type="entry name" value="FORMIN HOMOLOGY 2 DOMAIN CONTAINING, ISOFORM I"/>
    <property type="match status" value="1"/>
</dbReference>
<dbReference type="Gene3D" id="1.20.58.630">
    <property type="match status" value="1"/>
</dbReference>
<dbReference type="STRING" id="7176.B0WI53"/>
<dbReference type="Gene3D" id="1.25.10.10">
    <property type="entry name" value="Leucine-rich Repeat Variant"/>
    <property type="match status" value="1"/>
</dbReference>
<dbReference type="SMART" id="SM00498">
    <property type="entry name" value="FH2"/>
    <property type="match status" value="1"/>
</dbReference>
<dbReference type="Pfam" id="PF24959">
    <property type="entry name" value="FH3_FHOD1-3"/>
    <property type="match status" value="1"/>
</dbReference>
<feature type="region of interest" description="Disordered" evidence="2">
    <location>
        <begin position="636"/>
        <end position="657"/>
    </location>
</feature>
<feature type="compositionally biased region" description="Basic and acidic residues" evidence="2">
    <location>
        <begin position="636"/>
        <end position="649"/>
    </location>
</feature>
<name>B0WI53_CULQU</name>
<evidence type="ECO:0000313" key="6">
    <source>
        <dbReference type="EnsemblMetazoa" id="CPIJ006609-PA"/>
    </source>
</evidence>
<feature type="compositionally biased region" description="Low complexity" evidence="2">
    <location>
        <begin position="556"/>
        <end position="567"/>
    </location>
</feature>
<dbReference type="PROSITE" id="PS51444">
    <property type="entry name" value="FH2"/>
    <property type="match status" value="1"/>
</dbReference>
<dbReference type="InterPro" id="IPR056771">
    <property type="entry name" value="FH3_FHOD1-3-like"/>
</dbReference>
<feature type="domain" description="FH2" evidence="4">
    <location>
        <begin position="664"/>
        <end position="1122"/>
    </location>
</feature>
<feature type="region of interest" description="Disordered" evidence="2">
    <location>
        <begin position="1156"/>
        <end position="1275"/>
    </location>
</feature>
<dbReference type="GO" id="GO:0005856">
    <property type="term" value="C:cytoskeleton"/>
    <property type="evidence" value="ECO:0007669"/>
    <property type="project" value="TreeGrafter"/>
</dbReference>
<dbReference type="InterPro" id="IPR015425">
    <property type="entry name" value="FH2_Formin"/>
</dbReference>
<proteinExistence type="predicted"/>
<feature type="region of interest" description="Disordered" evidence="2">
    <location>
        <begin position="484"/>
        <end position="585"/>
    </location>
</feature>
<evidence type="ECO:0000313" key="7">
    <source>
        <dbReference type="Proteomes" id="UP000002320"/>
    </source>
</evidence>
<dbReference type="Gene3D" id="1.20.58.2220">
    <property type="entry name" value="Formin, FH2 domain"/>
    <property type="match status" value="1"/>
</dbReference>
<protein>
    <recommendedName>
        <fullName evidence="8">FH1/FH2 domain-containing protein 3</fullName>
    </recommendedName>
</protein>
<feature type="compositionally biased region" description="Pro residues" evidence="2">
    <location>
        <begin position="252"/>
        <end position="264"/>
    </location>
</feature>
<dbReference type="KEGG" id="cqu:CpipJ_CPIJ006609"/>
<dbReference type="SUPFAM" id="SSF101447">
    <property type="entry name" value="Formin homology 2 domain (FH2 domain)"/>
    <property type="match status" value="1"/>
</dbReference>
<sequence length="1275" mass="141231">MIDGSLCSDFFSGCKKLLSCDGRELRRALFSLKQIFQEDKDLVHGFVALGGLNCLVQIGNEADQNYQNYILRALGQVMLYVDGMNGVMKHSPTIQWLYSLIASKYRLVVKTALKLLLVFVEYCEGNCYLMVSGIRLLKDYENADTELLIYATSLINKTLSGLSDQDSFYDESDFLEQQGMEGIIQRYMSRPGTDLDLLDQLQLYETVLRFEDGETDGIRIPDNTVRKTLRYRSNENDRRKSRRHSTGTAPSAQPPPVPPPPPPSLLMSMPPSIPPPPPPPLPPPVAPVMVYGSLRQAVQQQAHDEDSSSSANSADHNLGGGGGYRDTSRDTTGVTPGLRRRRERAERQKSFMREQQELTQFKAQEETNGHGYILTHTPPAIQQPQPPVRLRSNGTARLCNATINEYEPTTTTTSARIPSLTQSVIYTKHNTNNHNLGDLGGRTTDHHAVEYRNSKNLLLNGKHNGTNGHYANGNGYGKTLDLNGNMPNGRSMTSSPEELDENESPNIKMNGSYGEINGYGSTNGYLNGYGGKQQNLQNGKDHEHRQRNGGSGGVNGYVNGNVMSNGSHVEQNGKQDSTQVDSDNEEKKLILQLKKDHTVKDLTQKLSSLPLSPQEDKSAQANRQIGDMSGLISKAKEGLAKSKSNKDISRSPSVDSDIKKLATATAAEQQKKSENELHWEEIIKNMTRKLNLCDLDFTDLTSDDDKDVLAPRGFGGAVPPPPPPVGGMMMPPPPNMMMGAGGRVNPMAPPMMFANGGGGLLMNPAAMTNGIAGSVGDLSGMNTIKKNKKTKQQELNKNKEVIVLDHKRSNAINIAMTKLPPPRAIKAAILKMDSTVVTREGIEKLLNMLPTDEERCKIQEAQMLNPELPLGTAEQFLLTLSSISELGARLKLWAFKLDFENIEKEIAEPLMDLKQGIELLKANLTFKCILSTLLKIGIFLNGAPVKGFQIDYLAKVPEVKDTVHKHSLLHHLCHMVMETQANTTDLYSEIGPITRASKADFGELAHNITYLETECKASWDRLKLISKHDTAPHLKQKLIDFLADCAERIIILSIVHRRVLNRYRKFLLWLGVPQHRIAESRPNEFCRIVSEFALEYRTTRERVQQQIEKKANHRERNKTRGKLIVEVGKFKGTTTGASGGATTQEDLADVELKTLLGTPTKGPGGDEVEMSGTLTWRRRRGDATASPIVPGSGRNSALNASFGGHHHNRDESFTDGDDEILESLVKTATKAATPRPTQRERKRTRQADRKSLRRTLKNGLSEEEKQHVASLIKGY</sequence>
<dbReference type="Pfam" id="PF02181">
    <property type="entry name" value="FH2"/>
    <property type="match status" value="1"/>
</dbReference>
<organism>
    <name type="scientific">Culex quinquefasciatus</name>
    <name type="common">Southern house mosquito</name>
    <name type="synonym">Culex pungens</name>
    <dbReference type="NCBI Taxonomy" id="7176"/>
    <lineage>
        <taxon>Eukaryota</taxon>
        <taxon>Metazoa</taxon>
        <taxon>Ecdysozoa</taxon>
        <taxon>Arthropoda</taxon>
        <taxon>Hexapoda</taxon>
        <taxon>Insecta</taxon>
        <taxon>Pterygota</taxon>
        <taxon>Neoptera</taxon>
        <taxon>Endopterygota</taxon>
        <taxon>Diptera</taxon>
        <taxon>Nematocera</taxon>
        <taxon>Culicoidea</taxon>
        <taxon>Culicidae</taxon>
        <taxon>Culicinae</taxon>
        <taxon>Culicini</taxon>
        <taxon>Culex</taxon>
        <taxon>Culex</taxon>
    </lineage>
</organism>
<keyword evidence="1" id="KW-0009">Actin-binding</keyword>
<dbReference type="Proteomes" id="UP000002320">
    <property type="component" value="Unassembled WGS sequence"/>
</dbReference>
<dbReference type="VEuPathDB" id="VectorBase:CPIJ006609"/>
<dbReference type="GO" id="GO:0051015">
    <property type="term" value="F:actin filament binding"/>
    <property type="evidence" value="ECO:0007669"/>
    <property type="project" value="TreeGrafter"/>
</dbReference>
<dbReference type="GO" id="GO:0030866">
    <property type="term" value="P:cortical actin cytoskeleton organization"/>
    <property type="evidence" value="ECO:0007669"/>
    <property type="project" value="TreeGrafter"/>
</dbReference>
<dbReference type="InParanoid" id="B0WI53"/>
<dbReference type="InterPro" id="IPR016024">
    <property type="entry name" value="ARM-type_fold"/>
</dbReference>
<dbReference type="VEuPathDB" id="VectorBase:CQUJHB002985"/>
<dbReference type="HOGENOM" id="CLU_000814_0_0_1"/>
<evidence type="ECO:0000256" key="1">
    <source>
        <dbReference type="ARBA" id="ARBA00023203"/>
    </source>
</evidence>
<dbReference type="EMBL" id="DS231942">
    <property type="protein sequence ID" value="EDS28216.1"/>
    <property type="molecule type" value="Genomic_DNA"/>
</dbReference>
<feature type="region of interest" description="Disordered" evidence="2">
    <location>
        <begin position="297"/>
        <end position="355"/>
    </location>
</feature>
<dbReference type="InterPro" id="IPR014768">
    <property type="entry name" value="GBD/FH3_dom"/>
</dbReference>
<dbReference type="OrthoDB" id="9806920at2759"/>
<dbReference type="AlphaFoldDB" id="B0WI53"/>
<evidence type="ECO:0008006" key="8">
    <source>
        <dbReference type="Google" id="ProtNLM"/>
    </source>
</evidence>
<reference evidence="6" key="2">
    <citation type="submission" date="2020-05" db="UniProtKB">
        <authorList>
            <consortium name="EnsemblMetazoa"/>
        </authorList>
    </citation>
    <scope>IDENTIFICATION</scope>
    <source>
        <strain evidence="6">JHB</strain>
    </source>
</reference>
<dbReference type="PANTHER" id="PTHR45920:SF4">
    <property type="entry name" value="FORMIN HOMOLOGY 2 DOMAIN CONTAINING, ISOFORM I"/>
    <property type="match status" value="1"/>
</dbReference>
<evidence type="ECO:0000259" key="4">
    <source>
        <dbReference type="PROSITE" id="PS51444"/>
    </source>
</evidence>
<dbReference type="OMA" id="GHYSDGH"/>
<feature type="compositionally biased region" description="Basic and acidic residues" evidence="2">
    <location>
        <begin position="343"/>
        <end position="355"/>
    </location>
</feature>
<feature type="domain" description="GBD/FH3" evidence="3">
    <location>
        <begin position="1"/>
        <end position="309"/>
    </location>
</feature>
<evidence type="ECO:0000259" key="3">
    <source>
        <dbReference type="PROSITE" id="PS51232"/>
    </source>
</evidence>
<dbReference type="GO" id="GO:0005737">
    <property type="term" value="C:cytoplasm"/>
    <property type="evidence" value="ECO:0007669"/>
    <property type="project" value="TreeGrafter"/>
</dbReference>
<dbReference type="InterPro" id="IPR042201">
    <property type="entry name" value="FH2_Formin_sf"/>
</dbReference>
<evidence type="ECO:0000313" key="5">
    <source>
        <dbReference type="EMBL" id="EDS28216.1"/>
    </source>
</evidence>
<dbReference type="FunCoup" id="B0WI53">
    <property type="interactions" value="228"/>
</dbReference>
<evidence type="ECO:0000256" key="2">
    <source>
        <dbReference type="SAM" id="MobiDB-lite"/>
    </source>
</evidence>
<dbReference type="eggNOG" id="KOG1925">
    <property type="taxonomic scope" value="Eukaryota"/>
</dbReference>
<keyword evidence="7" id="KW-1185">Reference proteome</keyword>
<feature type="compositionally biased region" description="Polar residues" evidence="2">
    <location>
        <begin position="568"/>
        <end position="581"/>
    </location>
</feature>
<dbReference type="PROSITE" id="PS51232">
    <property type="entry name" value="GBD_FH3"/>
    <property type="match status" value="1"/>
</dbReference>
<dbReference type="InterPro" id="IPR011989">
    <property type="entry name" value="ARM-like"/>
</dbReference>
<dbReference type="EnsemblMetazoa" id="CPIJ006609-RA">
    <property type="protein sequence ID" value="CPIJ006609-PA"/>
    <property type="gene ID" value="CPIJ006609"/>
</dbReference>
<feature type="compositionally biased region" description="Pro residues" evidence="2">
    <location>
        <begin position="271"/>
        <end position="281"/>
    </location>
</feature>
<feature type="region of interest" description="Disordered" evidence="2">
    <location>
        <begin position="229"/>
        <end position="281"/>
    </location>
</feature>
<feature type="compositionally biased region" description="Polar residues" evidence="2">
    <location>
        <begin position="485"/>
        <end position="496"/>
    </location>
</feature>
<accession>B0WI53</accession>
<reference evidence="5" key="1">
    <citation type="submission" date="2007-03" db="EMBL/GenBank/DDBJ databases">
        <title>Annotation of Culex pipiens quinquefasciatus.</title>
        <authorList>
            <consortium name="The Broad Institute Genome Sequencing Platform"/>
            <person name="Atkinson P.W."/>
            <person name="Hemingway J."/>
            <person name="Christensen B.M."/>
            <person name="Higgs S."/>
            <person name="Kodira C."/>
            <person name="Hannick L."/>
            <person name="Megy K."/>
            <person name="O'Leary S."/>
            <person name="Pearson M."/>
            <person name="Haas B.J."/>
            <person name="Mauceli E."/>
            <person name="Wortman J.R."/>
            <person name="Lee N.H."/>
            <person name="Guigo R."/>
            <person name="Stanke M."/>
            <person name="Alvarado L."/>
            <person name="Amedeo P."/>
            <person name="Antoine C.H."/>
            <person name="Arensburger P."/>
            <person name="Bidwell S.L."/>
            <person name="Crawford M."/>
            <person name="Camaro F."/>
            <person name="Devon K."/>
            <person name="Engels R."/>
            <person name="Hammond M."/>
            <person name="Howarth C."/>
            <person name="Koehrsen M."/>
            <person name="Lawson D."/>
            <person name="Montgomery P."/>
            <person name="Nene V."/>
            <person name="Nusbaum C."/>
            <person name="Puiu D."/>
            <person name="Romero-Severson J."/>
            <person name="Severson D.W."/>
            <person name="Shumway M."/>
            <person name="Sisk P."/>
            <person name="Stolte C."/>
            <person name="Zeng Q."/>
            <person name="Eisenstadt E."/>
            <person name="Fraser-Liggett C."/>
            <person name="Strausberg R."/>
            <person name="Galagan J."/>
            <person name="Birren B."/>
            <person name="Collins F.H."/>
        </authorList>
    </citation>
    <scope>NUCLEOTIDE SEQUENCE [LARGE SCALE GENOMIC DNA]</scope>
    <source>
        <strain evidence="5">JHB</strain>
    </source>
</reference>
<gene>
    <name evidence="6" type="primary">6038611</name>
    <name evidence="5" type="ORF">CpipJ_CPIJ006609</name>
</gene>